<dbReference type="SUPFAM" id="SSF46894">
    <property type="entry name" value="C-terminal effector domain of the bipartite response regulators"/>
    <property type="match status" value="1"/>
</dbReference>
<organism evidence="5 6">
    <name type="scientific">Qipengyuania pacifica</name>
    <dbReference type="NCBI Taxonomy" id="2860199"/>
    <lineage>
        <taxon>Bacteria</taxon>
        <taxon>Pseudomonadati</taxon>
        <taxon>Pseudomonadota</taxon>
        <taxon>Alphaproteobacteria</taxon>
        <taxon>Sphingomonadales</taxon>
        <taxon>Erythrobacteraceae</taxon>
        <taxon>Qipengyuania</taxon>
    </lineage>
</organism>
<dbReference type="PRINTS" id="PR00038">
    <property type="entry name" value="HTHLUXR"/>
</dbReference>
<comment type="caution">
    <text evidence="5">The sequence shown here is derived from an EMBL/GenBank/DDBJ whole genome shotgun (WGS) entry which is preliminary data.</text>
</comment>
<dbReference type="InterPro" id="IPR000792">
    <property type="entry name" value="Tscrpt_reg_LuxR_C"/>
</dbReference>
<dbReference type="SUPFAM" id="SSF75516">
    <property type="entry name" value="Pheromone-binding domain of LuxR-like quorum-sensing transcription factors"/>
    <property type="match status" value="1"/>
</dbReference>
<dbReference type="RefSeq" id="WP_221597595.1">
    <property type="nucleotide sequence ID" value="NZ_JAIGNQ010000002.1"/>
</dbReference>
<dbReference type="Gene3D" id="1.10.10.10">
    <property type="entry name" value="Winged helix-like DNA-binding domain superfamily/Winged helix DNA-binding domain"/>
    <property type="match status" value="1"/>
</dbReference>
<evidence type="ECO:0000313" key="5">
    <source>
        <dbReference type="EMBL" id="MBX7488098.1"/>
    </source>
</evidence>
<dbReference type="Proteomes" id="UP000776651">
    <property type="component" value="Unassembled WGS sequence"/>
</dbReference>
<evidence type="ECO:0000313" key="6">
    <source>
        <dbReference type="Proteomes" id="UP000776651"/>
    </source>
</evidence>
<evidence type="ECO:0000256" key="3">
    <source>
        <dbReference type="ARBA" id="ARBA00023163"/>
    </source>
</evidence>
<protein>
    <submittedName>
        <fullName evidence="5">LuxR family transcriptional regulator</fullName>
    </submittedName>
</protein>
<gene>
    <name evidence="5" type="ORF">K3177_06205</name>
</gene>
<name>A0ABS7JDI1_9SPHN</name>
<dbReference type="Pfam" id="PF00196">
    <property type="entry name" value="GerE"/>
    <property type="match status" value="1"/>
</dbReference>
<accession>A0ABS7JDI1</accession>
<dbReference type="PROSITE" id="PS50043">
    <property type="entry name" value="HTH_LUXR_2"/>
    <property type="match status" value="1"/>
</dbReference>
<dbReference type="CDD" id="cd06170">
    <property type="entry name" value="LuxR_C_like"/>
    <property type="match status" value="1"/>
</dbReference>
<proteinExistence type="predicted"/>
<dbReference type="InterPro" id="IPR005143">
    <property type="entry name" value="TF_LuxR_autoind-bd_dom"/>
</dbReference>
<dbReference type="Pfam" id="PF03472">
    <property type="entry name" value="Autoind_bind"/>
    <property type="match status" value="1"/>
</dbReference>
<sequence>MPGSEIFRQIDEAATRDEVLDVLAEFYRARGFRSFCFVIPMVTKPDQFRLYERGMPPEWMRRYLERDFDLIDPVSTAATTRNEVGTLGELLKQLTVNDVGRLFVEEATRMGLTDGLAIPTSGLRHARGFFGVDNVAAEDLAKVDRSLMCAVAQHAHLRIDRIEEEHGAGIDGLSPREAEILNWVAAGKSNPETAMILGISEATVGTHLKRLFTKLGVHDRVSAVLAGFKLGMLR</sequence>
<dbReference type="PANTHER" id="PTHR44688:SF16">
    <property type="entry name" value="DNA-BINDING TRANSCRIPTIONAL ACTIVATOR DEVR_DOSR"/>
    <property type="match status" value="1"/>
</dbReference>
<dbReference type="Gene3D" id="3.30.450.80">
    <property type="entry name" value="Transcription factor LuxR-like, autoinducer-binding domain"/>
    <property type="match status" value="1"/>
</dbReference>
<evidence type="ECO:0000256" key="1">
    <source>
        <dbReference type="ARBA" id="ARBA00023015"/>
    </source>
</evidence>
<keyword evidence="1" id="KW-0805">Transcription regulation</keyword>
<evidence type="ECO:0000256" key="2">
    <source>
        <dbReference type="ARBA" id="ARBA00023125"/>
    </source>
</evidence>
<dbReference type="InterPro" id="IPR016032">
    <property type="entry name" value="Sig_transdc_resp-reg_C-effctor"/>
</dbReference>
<keyword evidence="6" id="KW-1185">Reference proteome</keyword>
<dbReference type="PANTHER" id="PTHR44688">
    <property type="entry name" value="DNA-BINDING TRANSCRIPTIONAL ACTIVATOR DEVR_DOSR"/>
    <property type="match status" value="1"/>
</dbReference>
<dbReference type="InterPro" id="IPR036693">
    <property type="entry name" value="TF_LuxR_autoind-bd_dom_sf"/>
</dbReference>
<evidence type="ECO:0000259" key="4">
    <source>
        <dbReference type="PROSITE" id="PS50043"/>
    </source>
</evidence>
<keyword evidence="2" id="KW-0238">DNA-binding</keyword>
<feature type="domain" description="HTH luxR-type" evidence="4">
    <location>
        <begin position="166"/>
        <end position="231"/>
    </location>
</feature>
<dbReference type="SMART" id="SM00421">
    <property type="entry name" value="HTH_LUXR"/>
    <property type="match status" value="1"/>
</dbReference>
<dbReference type="EMBL" id="JAIGNQ010000002">
    <property type="protein sequence ID" value="MBX7488098.1"/>
    <property type="molecule type" value="Genomic_DNA"/>
</dbReference>
<keyword evidence="3" id="KW-0804">Transcription</keyword>
<dbReference type="InterPro" id="IPR036388">
    <property type="entry name" value="WH-like_DNA-bd_sf"/>
</dbReference>
<reference evidence="5 6" key="1">
    <citation type="submission" date="2021-08" db="EMBL/GenBank/DDBJ databases">
        <title>Comparative Genomics Analysis of the Genus Qipengyuania Reveals Extensive Genetic Diversity and Metabolic Versatility, Including the Description of Fifteen Novel Species.</title>
        <authorList>
            <person name="Liu Y."/>
        </authorList>
    </citation>
    <scope>NUCLEOTIDE SEQUENCE [LARGE SCALE GENOMIC DNA]</scope>
    <source>
        <strain evidence="5 6">GH25</strain>
    </source>
</reference>